<keyword evidence="4" id="KW-0732">Signal</keyword>
<dbReference type="PANTHER" id="PTHR46215">
    <property type="entry name" value="DIRIGENT PROTEIN 24-RELATED"/>
    <property type="match status" value="1"/>
</dbReference>
<dbReference type="InterPro" id="IPR004265">
    <property type="entry name" value="Dirigent"/>
</dbReference>
<dbReference type="GO" id="GO:0009699">
    <property type="term" value="P:phenylpropanoid biosynthetic process"/>
    <property type="evidence" value="ECO:0007669"/>
    <property type="project" value="UniProtKB-ARBA"/>
</dbReference>
<dbReference type="PANTHER" id="PTHR46215:SF15">
    <property type="entry name" value="DIRIGENT PROTEIN 24"/>
    <property type="match status" value="1"/>
</dbReference>
<sequence>MVKLSLPTTATFKASICLLLLLITFGCANSARVLDEVDPIPPVLPDPPQLANPATTTVPNVTPQVGPTTTLPSDQVPATPMADDIEPPLPESEVPDIDVAPQPDPEEPDTTSTPIIGMAPVAGPTTTAAVVPTAPVTATSGAIVAKPAGSETPTLTFFMHDILGGTHPSARVVTGIITDTQINGLPFSKPNSDIFPLTGGVPLTNANLNGIINNNNLPFIAGLNGVGPQASTVIQNGANNGVVNGGNNLPFVTAGQLPSGLTLQKLMFGSLTVIDDELTEGHEMDSAHVVGKAQGFYLASSLDGTSQTVALTVLLLHGSGGGDHHQVLVEDTISFFGVHRTASHESQISVVGGTGKYENAKGYATVETLHPEDQHTTDGVDTILQFGVYLSD</sequence>
<dbReference type="GO" id="GO:0048046">
    <property type="term" value="C:apoplast"/>
    <property type="evidence" value="ECO:0007669"/>
    <property type="project" value="UniProtKB-SubCell"/>
</dbReference>
<gene>
    <name evidence="7" type="primary">LOC109018637</name>
</gene>
<proteinExistence type="inferred from homology"/>
<organism evidence="6 7">
    <name type="scientific">Juglans regia</name>
    <name type="common">English walnut</name>
    <dbReference type="NCBI Taxonomy" id="51240"/>
    <lineage>
        <taxon>Eukaryota</taxon>
        <taxon>Viridiplantae</taxon>
        <taxon>Streptophyta</taxon>
        <taxon>Embryophyta</taxon>
        <taxon>Tracheophyta</taxon>
        <taxon>Spermatophyta</taxon>
        <taxon>Magnoliopsida</taxon>
        <taxon>eudicotyledons</taxon>
        <taxon>Gunneridae</taxon>
        <taxon>Pentapetalae</taxon>
        <taxon>rosids</taxon>
        <taxon>fabids</taxon>
        <taxon>Fagales</taxon>
        <taxon>Juglandaceae</taxon>
        <taxon>Juglans</taxon>
    </lineage>
</organism>
<dbReference type="GeneID" id="109018637"/>
<comment type="similarity">
    <text evidence="1 4">Belongs to the plant dirigent protein family.</text>
</comment>
<evidence type="ECO:0000313" key="7">
    <source>
        <dbReference type="RefSeq" id="XP_018856325.2"/>
    </source>
</evidence>
<keyword evidence="3 4" id="KW-0964">Secreted</keyword>
<dbReference type="Gene3D" id="2.40.480.10">
    <property type="entry name" value="Allene oxide cyclase-like"/>
    <property type="match status" value="1"/>
</dbReference>
<dbReference type="InterPro" id="IPR044859">
    <property type="entry name" value="Allene_oxi_cyc_Dirigent"/>
</dbReference>
<dbReference type="FunCoup" id="A0A2I4HJI2">
    <property type="interactions" value="365"/>
</dbReference>
<dbReference type="Pfam" id="PF03018">
    <property type="entry name" value="Dirigent"/>
    <property type="match status" value="1"/>
</dbReference>
<evidence type="ECO:0000256" key="3">
    <source>
        <dbReference type="ARBA" id="ARBA00022525"/>
    </source>
</evidence>
<evidence type="ECO:0000256" key="5">
    <source>
        <dbReference type="SAM" id="MobiDB-lite"/>
    </source>
</evidence>
<dbReference type="InParanoid" id="A0A2I4HJI2"/>
<accession>A0A2I4HJI2</accession>
<keyword evidence="6" id="KW-1185">Reference proteome</keyword>
<feature type="compositionally biased region" description="Low complexity" evidence="5">
    <location>
        <begin position="55"/>
        <end position="70"/>
    </location>
</feature>
<dbReference type="RefSeq" id="XP_018856325.2">
    <property type="nucleotide sequence ID" value="XM_019000780.2"/>
</dbReference>
<comment type="subcellular location">
    <subcellularLocation>
        <location evidence="4">Secreted</location>
        <location evidence="4">Extracellular space</location>
        <location evidence="4">Apoplast</location>
    </subcellularLocation>
</comment>
<feature type="compositionally biased region" description="Low complexity" evidence="5">
    <location>
        <begin position="110"/>
        <end position="121"/>
    </location>
</feature>
<dbReference type="OrthoDB" id="1921494at2759"/>
<comment type="subunit">
    <text evidence="2 4">Homodimer.</text>
</comment>
<feature type="signal peptide" evidence="4">
    <location>
        <begin position="1"/>
        <end position="30"/>
    </location>
</feature>
<dbReference type="AlphaFoldDB" id="A0A2I4HJI2"/>
<evidence type="ECO:0000256" key="2">
    <source>
        <dbReference type="ARBA" id="ARBA00011738"/>
    </source>
</evidence>
<dbReference type="STRING" id="51240.A0A2I4HJI2"/>
<keyword evidence="4" id="KW-0052">Apoplast</keyword>
<evidence type="ECO:0000256" key="4">
    <source>
        <dbReference type="RuleBase" id="RU363099"/>
    </source>
</evidence>
<feature type="chain" id="PRO_5030001005" description="Dirigent protein" evidence="4">
    <location>
        <begin position="31"/>
        <end position="392"/>
    </location>
</feature>
<dbReference type="Proteomes" id="UP000235220">
    <property type="component" value="Chromosome 7"/>
</dbReference>
<dbReference type="KEGG" id="jre:109018637"/>
<feature type="region of interest" description="Disordered" evidence="5">
    <location>
        <begin position="44"/>
        <end position="121"/>
    </location>
</feature>
<dbReference type="PROSITE" id="PS51257">
    <property type="entry name" value="PROKAR_LIPOPROTEIN"/>
    <property type="match status" value="1"/>
</dbReference>
<name>A0A2I4HJI2_JUGRE</name>
<comment type="function">
    <text evidence="4">Dirigent proteins impart stereoselectivity on the phenoxy radical-coupling reaction, yielding optically active lignans from two molecules of coniferyl alcohol in the biosynthesis of lignans, flavonolignans, and alkaloids and thus plays a central role in plant secondary metabolism.</text>
</comment>
<evidence type="ECO:0000256" key="1">
    <source>
        <dbReference type="ARBA" id="ARBA00010746"/>
    </source>
</evidence>
<reference evidence="7" key="1">
    <citation type="submission" date="2025-08" db="UniProtKB">
        <authorList>
            <consortium name="RefSeq"/>
        </authorList>
    </citation>
    <scope>IDENTIFICATION</scope>
    <source>
        <tissue evidence="7">Leaves</tissue>
    </source>
</reference>
<evidence type="ECO:0000313" key="6">
    <source>
        <dbReference type="Proteomes" id="UP000235220"/>
    </source>
</evidence>
<protein>
    <recommendedName>
        <fullName evidence="4">Dirigent protein</fullName>
    </recommendedName>
</protein>